<feature type="chain" id="PRO_5041989710" evidence="2">
    <location>
        <begin position="25"/>
        <end position="97"/>
    </location>
</feature>
<name>A0AAD7UWD7_9FUNG</name>
<gene>
    <name evidence="3" type="ORF">O0I10_010009</name>
</gene>
<dbReference type="EMBL" id="JARTCD010000063">
    <property type="protein sequence ID" value="KAJ8654313.1"/>
    <property type="molecule type" value="Genomic_DNA"/>
</dbReference>
<comment type="caution">
    <text evidence="3">The sequence shown here is derived from an EMBL/GenBank/DDBJ whole genome shotgun (WGS) entry which is preliminary data.</text>
</comment>
<evidence type="ECO:0000313" key="3">
    <source>
        <dbReference type="EMBL" id="KAJ8654313.1"/>
    </source>
</evidence>
<dbReference type="Proteomes" id="UP001234581">
    <property type="component" value="Unassembled WGS sequence"/>
</dbReference>
<evidence type="ECO:0000256" key="2">
    <source>
        <dbReference type="SAM" id="SignalP"/>
    </source>
</evidence>
<proteinExistence type="predicted"/>
<reference evidence="3 4" key="1">
    <citation type="submission" date="2023-03" db="EMBL/GenBank/DDBJ databases">
        <title>Genome sequence of Lichtheimia ornata CBS 291.66.</title>
        <authorList>
            <person name="Mohabir J.T."/>
            <person name="Shea T.P."/>
            <person name="Kurbessoian T."/>
            <person name="Berby B."/>
            <person name="Fontaine J."/>
            <person name="Livny J."/>
            <person name="Gnirke A."/>
            <person name="Stajich J.E."/>
            <person name="Cuomo C.A."/>
        </authorList>
    </citation>
    <scope>NUCLEOTIDE SEQUENCE [LARGE SCALE GENOMIC DNA]</scope>
    <source>
        <strain evidence="3">CBS 291.66</strain>
    </source>
</reference>
<dbReference type="RefSeq" id="XP_058339227.1">
    <property type="nucleotide sequence ID" value="XM_058489992.1"/>
</dbReference>
<feature type="region of interest" description="Disordered" evidence="1">
    <location>
        <begin position="23"/>
        <end position="97"/>
    </location>
</feature>
<evidence type="ECO:0000313" key="4">
    <source>
        <dbReference type="Proteomes" id="UP001234581"/>
    </source>
</evidence>
<sequence length="97" mass="9865">MARFFTLFSIAVIALAGFAQATEAENDDVGAPEEAGTGTQIYNGPTKRDPGAAPEGEGEEGAAGEHPAEPAGGEDGGEGEEELKKRGDDGEICDDVV</sequence>
<organism evidence="3 4">
    <name type="scientific">Lichtheimia ornata</name>
    <dbReference type="NCBI Taxonomy" id="688661"/>
    <lineage>
        <taxon>Eukaryota</taxon>
        <taxon>Fungi</taxon>
        <taxon>Fungi incertae sedis</taxon>
        <taxon>Mucoromycota</taxon>
        <taxon>Mucoromycotina</taxon>
        <taxon>Mucoromycetes</taxon>
        <taxon>Mucorales</taxon>
        <taxon>Lichtheimiaceae</taxon>
        <taxon>Lichtheimia</taxon>
    </lineage>
</organism>
<accession>A0AAD7UWD7</accession>
<dbReference type="GeneID" id="83217413"/>
<keyword evidence="4" id="KW-1185">Reference proteome</keyword>
<protein>
    <submittedName>
        <fullName evidence="3">Uncharacterized protein</fullName>
    </submittedName>
</protein>
<feature type="signal peptide" evidence="2">
    <location>
        <begin position="1"/>
        <end position="24"/>
    </location>
</feature>
<evidence type="ECO:0000256" key="1">
    <source>
        <dbReference type="SAM" id="MobiDB-lite"/>
    </source>
</evidence>
<dbReference type="AlphaFoldDB" id="A0AAD7UWD7"/>
<keyword evidence="2" id="KW-0732">Signal</keyword>